<sequence length="146" mass="16106">MRLAEHGDASKVAGCTDSVGCFAAMSDGKELVAKWPANISASDVEVTVRSRVFAPHRRGLAHVVVQGFTMEHAANQWIANFWFPQNAKYAQSGLLGTRSGYMWTIRNNTLRHAQTIALDISRKRRAGTPARGRLPTTRAPCSRPRM</sequence>
<accession>A0ABN9TK27</accession>
<dbReference type="Proteomes" id="UP001189429">
    <property type="component" value="Unassembled WGS sequence"/>
</dbReference>
<proteinExistence type="predicted"/>
<evidence type="ECO:0008006" key="4">
    <source>
        <dbReference type="Google" id="ProtNLM"/>
    </source>
</evidence>
<feature type="region of interest" description="Disordered" evidence="1">
    <location>
        <begin position="124"/>
        <end position="146"/>
    </location>
</feature>
<name>A0ABN9TK27_9DINO</name>
<protein>
    <recommendedName>
        <fullName evidence="4">Phospholipase B-like</fullName>
    </recommendedName>
</protein>
<dbReference type="EMBL" id="CAUYUJ010014780">
    <property type="protein sequence ID" value="CAK0845940.1"/>
    <property type="molecule type" value="Genomic_DNA"/>
</dbReference>
<evidence type="ECO:0000313" key="2">
    <source>
        <dbReference type="EMBL" id="CAK0845940.1"/>
    </source>
</evidence>
<dbReference type="Gene3D" id="2.160.20.10">
    <property type="entry name" value="Single-stranded right-handed beta-helix, Pectin lyase-like"/>
    <property type="match status" value="1"/>
</dbReference>
<dbReference type="InterPro" id="IPR012334">
    <property type="entry name" value="Pectin_lyas_fold"/>
</dbReference>
<gene>
    <name evidence="2" type="ORF">PCOR1329_LOCUS39581</name>
</gene>
<evidence type="ECO:0000256" key="1">
    <source>
        <dbReference type="SAM" id="MobiDB-lite"/>
    </source>
</evidence>
<comment type="caution">
    <text evidence="2">The sequence shown here is derived from an EMBL/GenBank/DDBJ whole genome shotgun (WGS) entry which is preliminary data.</text>
</comment>
<organism evidence="2 3">
    <name type="scientific">Prorocentrum cordatum</name>
    <dbReference type="NCBI Taxonomy" id="2364126"/>
    <lineage>
        <taxon>Eukaryota</taxon>
        <taxon>Sar</taxon>
        <taxon>Alveolata</taxon>
        <taxon>Dinophyceae</taxon>
        <taxon>Prorocentrales</taxon>
        <taxon>Prorocentraceae</taxon>
        <taxon>Prorocentrum</taxon>
    </lineage>
</organism>
<evidence type="ECO:0000313" key="3">
    <source>
        <dbReference type="Proteomes" id="UP001189429"/>
    </source>
</evidence>
<reference evidence="2" key="1">
    <citation type="submission" date="2023-10" db="EMBL/GenBank/DDBJ databases">
        <authorList>
            <person name="Chen Y."/>
            <person name="Shah S."/>
            <person name="Dougan E. K."/>
            <person name="Thang M."/>
            <person name="Chan C."/>
        </authorList>
    </citation>
    <scope>NUCLEOTIDE SEQUENCE [LARGE SCALE GENOMIC DNA]</scope>
</reference>
<keyword evidence="3" id="KW-1185">Reference proteome</keyword>